<evidence type="ECO:0000313" key="2">
    <source>
        <dbReference type="Proteomes" id="UP001314169"/>
    </source>
</evidence>
<proteinExistence type="predicted"/>
<name>A0ABP0A4Z1_PIPNA</name>
<accession>A0ABP0A4Z1</accession>
<organism evidence="1 2">
    <name type="scientific">Pipistrellus nathusii</name>
    <name type="common">Nathusius' pipistrelle</name>
    <dbReference type="NCBI Taxonomy" id="59473"/>
    <lineage>
        <taxon>Eukaryota</taxon>
        <taxon>Metazoa</taxon>
        <taxon>Chordata</taxon>
        <taxon>Craniata</taxon>
        <taxon>Vertebrata</taxon>
        <taxon>Euteleostomi</taxon>
        <taxon>Mammalia</taxon>
        <taxon>Eutheria</taxon>
        <taxon>Laurasiatheria</taxon>
        <taxon>Chiroptera</taxon>
        <taxon>Yangochiroptera</taxon>
        <taxon>Vespertilionidae</taxon>
        <taxon>Pipistrellus</taxon>
    </lineage>
</organism>
<dbReference type="EMBL" id="OY882862">
    <property type="protein sequence ID" value="CAK6445576.1"/>
    <property type="molecule type" value="Genomic_DNA"/>
</dbReference>
<gene>
    <name evidence="1" type="ORF">MPIPNATIZW_LOCUS13882</name>
</gene>
<evidence type="ECO:0000313" key="1">
    <source>
        <dbReference type="EMBL" id="CAK6445576.1"/>
    </source>
</evidence>
<dbReference type="Proteomes" id="UP001314169">
    <property type="component" value="Chromosome 5"/>
</dbReference>
<keyword evidence="2" id="KW-1185">Reference proteome</keyword>
<sequence length="257" mass="28765">MAQPVDPTQTTGSLYFILWVLHPTSHLLDPMFPCLPSSLFSPLPTHTHWVLDLHVLTTGSPTTHLMNPETLTTGAHIPLSKHPDPSSLRHQIQCPTALDPRSPAPLADSRPPHSNPWIPKIGHWILNIKKPQPPVTGHVMPRSWGPHYWILYPLIPASGLLTPFTSLGPRSLCFDCQIPIFKPLYPQPLAHGIPEPQALRHRLLAPKTTITRAQWQSDWVLATAAVGSLIPSHRPWILKLHPQETDPDIPRHWLPPP</sequence>
<reference evidence="1" key="1">
    <citation type="submission" date="2023-12" db="EMBL/GenBank/DDBJ databases">
        <authorList>
            <person name="Brown T."/>
        </authorList>
    </citation>
    <scope>NUCLEOTIDE SEQUENCE</scope>
</reference>
<protein>
    <submittedName>
        <fullName evidence="1">Uncharacterized protein</fullName>
    </submittedName>
</protein>